<dbReference type="HOGENOM" id="CLU_1763232_0_0_1"/>
<dbReference type="EMBL" id="KN833814">
    <property type="protein sequence ID" value="KIK18033.1"/>
    <property type="molecule type" value="Genomic_DNA"/>
</dbReference>
<sequence>RHTLKPMMVEYPVLKMTIDQGPRGSRISDHLLTSFSKSATARQFPRGATSLYEMQSAPQTTSLHAECPHGALIWLTHSTVNEVCTLLRHDEQRYPSNNDYHVQKTPELIVHTPCLRTLRHLECTSTGFVVAITNGWDVNSGPTHIHSE</sequence>
<evidence type="ECO:0000313" key="2">
    <source>
        <dbReference type="Proteomes" id="UP000054018"/>
    </source>
</evidence>
<reference evidence="2" key="2">
    <citation type="submission" date="2015-01" db="EMBL/GenBank/DDBJ databases">
        <title>Evolutionary Origins and Diversification of the Mycorrhizal Mutualists.</title>
        <authorList>
            <consortium name="DOE Joint Genome Institute"/>
            <consortium name="Mycorrhizal Genomics Consortium"/>
            <person name="Kohler A."/>
            <person name="Kuo A."/>
            <person name="Nagy L.G."/>
            <person name="Floudas D."/>
            <person name="Copeland A."/>
            <person name="Barry K.W."/>
            <person name="Cichocki N."/>
            <person name="Veneault-Fourrey C."/>
            <person name="LaButti K."/>
            <person name="Lindquist E.A."/>
            <person name="Lipzen A."/>
            <person name="Lundell T."/>
            <person name="Morin E."/>
            <person name="Murat C."/>
            <person name="Riley R."/>
            <person name="Ohm R."/>
            <person name="Sun H."/>
            <person name="Tunlid A."/>
            <person name="Henrissat B."/>
            <person name="Grigoriev I.V."/>
            <person name="Hibbett D.S."/>
            <person name="Martin F."/>
        </authorList>
    </citation>
    <scope>NUCLEOTIDE SEQUENCE [LARGE SCALE GENOMIC DNA]</scope>
    <source>
        <strain evidence="2">441</strain>
    </source>
</reference>
<dbReference type="AlphaFoldDB" id="A0A0C9ZDM1"/>
<dbReference type="Proteomes" id="UP000054018">
    <property type="component" value="Unassembled WGS sequence"/>
</dbReference>
<proteinExistence type="predicted"/>
<name>A0A0C9ZDM1_9AGAM</name>
<protein>
    <submittedName>
        <fullName evidence="1">Uncharacterized protein</fullName>
    </submittedName>
</protein>
<keyword evidence="2" id="KW-1185">Reference proteome</keyword>
<accession>A0A0C9ZDM1</accession>
<organism evidence="1 2">
    <name type="scientific">Pisolithus microcarpus 441</name>
    <dbReference type="NCBI Taxonomy" id="765257"/>
    <lineage>
        <taxon>Eukaryota</taxon>
        <taxon>Fungi</taxon>
        <taxon>Dikarya</taxon>
        <taxon>Basidiomycota</taxon>
        <taxon>Agaricomycotina</taxon>
        <taxon>Agaricomycetes</taxon>
        <taxon>Agaricomycetidae</taxon>
        <taxon>Boletales</taxon>
        <taxon>Sclerodermatineae</taxon>
        <taxon>Pisolithaceae</taxon>
        <taxon>Pisolithus</taxon>
    </lineage>
</organism>
<evidence type="ECO:0000313" key="1">
    <source>
        <dbReference type="EMBL" id="KIK18033.1"/>
    </source>
</evidence>
<feature type="non-terminal residue" evidence="1">
    <location>
        <position position="1"/>
    </location>
</feature>
<gene>
    <name evidence="1" type="ORF">PISMIDRAFT_684609</name>
</gene>
<reference evidence="1 2" key="1">
    <citation type="submission" date="2014-04" db="EMBL/GenBank/DDBJ databases">
        <authorList>
            <consortium name="DOE Joint Genome Institute"/>
            <person name="Kuo A."/>
            <person name="Kohler A."/>
            <person name="Costa M.D."/>
            <person name="Nagy L.G."/>
            <person name="Floudas D."/>
            <person name="Copeland A."/>
            <person name="Barry K.W."/>
            <person name="Cichocki N."/>
            <person name="Veneault-Fourrey C."/>
            <person name="LaButti K."/>
            <person name="Lindquist E.A."/>
            <person name="Lipzen A."/>
            <person name="Lundell T."/>
            <person name="Morin E."/>
            <person name="Murat C."/>
            <person name="Sun H."/>
            <person name="Tunlid A."/>
            <person name="Henrissat B."/>
            <person name="Grigoriev I.V."/>
            <person name="Hibbett D.S."/>
            <person name="Martin F."/>
            <person name="Nordberg H.P."/>
            <person name="Cantor M.N."/>
            <person name="Hua S.X."/>
        </authorList>
    </citation>
    <scope>NUCLEOTIDE SEQUENCE [LARGE SCALE GENOMIC DNA]</scope>
    <source>
        <strain evidence="1 2">441</strain>
    </source>
</reference>